<protein>
    <recommendedName>
        <fullName evidence="1">PARG catalytic Macro domain-containing protein</fullName>
    </recommendedName>
</protein>
<sequence length="285" mass="31369">MTYEPGQPDEQSWWVNFADSRLFVAYSSRLFAQDEMQVAEHPSLAHLACLLRYDVAKLREYERKVGKGEEVVPPETLKPVFPYTREDDAATPILITGVERRVIVETDANEEKGRPQGLYGNAFGSAEIEVIQRATIPVVPPTTSNIICIAALSHGRGVYTEEEIEDLLVTAYTGFKAALLESIKLSNGGVVPDPPPPCKLVIHTGNWGTGAFGGSKPLMAIIQILAAKLAGIHKLIYHTFSQEGTDGYNEGLKQLNQILETSTTMSDIKQKLLECKFTWGFSDGN</sequence>
<dbReference type="PANTHER" id="PTHR12837">
    <property type="entry name" value="POLY ADP-RIBOSE GLYCOHYDROLASE"/>
    <property type="match status" value="1"/>
</dbReference>
<dbReference type="GO" id="GO:0005737">
    <property type="term" value="C:cytoplasm"/>
    <property type="evidence" value="ECO:0007669"/>
    <property type="project" value="TreeGrafter"/>
</dbReference>
<dbReference type="GO" id="GO:1990966">
    <property type="term" value="P:ATP generation from poly-ADP-D-ribose"/>
    <property type="evidence" value="ECO:0007669"/>
    <property type="project" value="TreeGrafter"/>
</dbReference>
<evidence type="ECO:0000259" key="1">
    <source>
        <dbReference type="Pfam" id="PF05028"/>
    </source>
</evidence>
<dbReference type="PANTHER" id="PTHR12837:SF0">
    <property type="entry name" value="POLY(ADP-RIBOSE) GLYCOHYDROLASE"/>
    <property type="match status" value="1"/>
</dbReference>
<name>A0A6B2LC95_9EUKA</name>
<dbReference type="GO" id="GO:0004649">
    <property type="term" value="F:poly(ADP-ribose) glycohydrolase activity"/>
    <property type="evidence" value="ECO:0007669"/>
    <property type="project" value="InterPro"/>
</dbReference>
<dbReference type="AlphaFoldDB" id="A0A6B2LC95"/>
<dbReference type="InterPro" id="IPR007724">
    <property type="entry name" value="Poly_GlycHdrlase"/>
</dbReference>
<organism evidence="2">
    <name type="scientific">Arcella intermedia</name>
    <dbReference type="NCBI Taxonomy" id="1963864"/>
    <lineage>
        <taxon>Eukaryota</taxon>
        <taxon>Amoebozoa</taxon>
        <taxon>Tubulinea</taxon>
        <taxon>Elardia</taxon>
        <taxon>Arcellinida</taxon>
        <taxon>Sphaerothecina</taxon>
        <taxon>Arcellidae</taxon>
        <taxon>Arcella</taxon>
    </lineage>
</organism>
<dbReference type="GO" id="GO:0005634">
    <property type="term" value="C:nucleus"/>
    <property type="evidence" value="ECO:0007669"/>
    <property type="project" value="TreeGrafter"/>
</dbReference>
<dbReference type="InterPro" id="IPR046372">
    <property type="entry name" value="PARG_cat_C"/>
</dbReference>
<reference evidence="2" key="1">
    <citation type="journal article" date="2020" name="J. Eukaryot. Microbiol.">
        <title>De novo Sequencing, Assembly and Annotation of the Transcriptome for the Free-Living Testate Amoeba Arcella intermedia.</title>
        <authorList>
            <person name="Ribeiro G.M."/>
            <person name="Porfirio-Sousa A.L."/>
            <person name="Maurer-Alcala X.X."/>
            <person name="Katz L.A."/>
            <person name="Lahr D.J.G."/>
        </authorList>
    </citation>
    <scope>NUCLEOTIDE SEQUENCE</scope>
</reference>
<dbReference type="EMBL" id="GIBP01005541">
    <property type="protein sequence ID" value="NDV34510.1"/>
    <property type="molecule type" value="Transcribed_RNA"/>
</dbReference>
<feature type="domain" description="PARG catalytic Macro" evidence="1">
    <location>
        <begin position="142"/>
        <end position="243"/>
    </location>
</feature>
<dbReference type="Pfam" id="PF05028">
    <property type="entry name" value="PARG_cat_C"/>
    <property type="match status" value="1"/>
</dbReference>
<dbReference type="GO" id="GO:0005975">
    <property type="term" value="P:carbohydrate metabolic process"/>
    <property type="evidence" value="ECO:0007669"/>
    <property type="project" value="InterPro"/>
</dbReference>
<accession>A0A6B2LC95</accession>
<dbReference type="GO" id="GO:0006282">
    <property type="term" value="P:regulation of DNA repair"/>
    <property type="evidence" value="ECO:0007669"/>
    <property type="project" value="InterPro"/>
</dbReference>
<evidence type="ECO:0000313" key="2">
    <source>
        <dbReference type="EMBL" id="NDV34510.1"/>
    </source>
</evidence>
<proteinExistence type="predicted"/>
<dbReference type="GO" id="GO:0009225">
    <property type="term" value="P:nucleotide-sugar metabolic process"/>
    <property type="evidence" value="ECO:0007669"/>
    <property type="project" value="TreeGrafter"/>
</dbReference>